<reference evidence="4" key="1">
    <citation type="submission" date="2023-06" db="EMBL/GenBank/DDBJ databases">
        <title>Identification and characterization of horizontal gene transfer across gut microbiota members of farm animals based on homology search.</title>
        <authorList>
            <person name="Schwarzerova J."/>
            <person name="Nykrynova M."/>
            <person name="Jureckova K."/>
            <person name="Cejkova D."/>
            <person name="Rychlik I."/>
        </authorList>
    </citation>
    <scope>NUCLEOTIDE SEQUENCE</scope>
    <source>
        <strain evidence="4">105_WCHN</strain>
    </source>
</reference>
<evidence type="ECO:0000256" key="1">
    <source>
        <dbReference type="ARBA" id="ARBA00023125"/>
    </source>
</evidence>
<dbReference type="Proteomes" id="UP001529423">
    <property type="component" value="Unassembled WGS sequence"/>
</dbReference>
<dbReference type="RefSeq" id="WP_289560811.1">
    <property type="nucleotide sequence ID" value="NZ_JAUDEO010000043.1"/>
</dbReference>
<evidence type="ECO:0000256" key="2">
    <source>
        <dbReference type="PROSITE-ProRule" id="PRU00335"/>
    </source>
</evidence>
<name>A0ABT7VP42_9LACO</name>
<keyword evidence="5" id="KW-1185">Reference proteome</keyword>
<dbReference type="EMBL" id="JAUDEO010000043">
    <property type="protein sequence ID" value="MDM8334346.1"/>
    <property type="molecule type" value="Genomic_DNA"/>
</dbReference>
<feature type="DNA-binding region" description="H-T-H motif" evidence="2">
    <location>
        <begin position="34"/>
        <end position="53"/>
    </location>
</feature>
<organism evidence="4 5">
    <name type="scientific">Limosilactobacillus panis</name>
    <dbReference type="NCBI Taxonomy" id="47493"/>
    <lineage>
        <taxon>Bacteria</taxon>
        <taxon>Bacillati</taxon>
        <taxon>Bacillota</taxon>
        <taxon>Bacilli</taxon>
        <taxon>Lactobacillales</taxon>
        <taxon>Lactobacillaceae</taxon>
        <taxon>Limosilactobacillus</taxon>
    </lineage>
</organism>
<comment type="caution">
    <text evidence="4">The sequence shown here is derived from an EMBL/GenBank/DDBJ whole genome shotgun (WGS) entry which is preliminary data.</text>
</comment>
<keyword evidence="1 2" id="KW-0238">DNA-binding</keyword>
<evidence type="ECO:0000259" key="3">
    <source>
        <dbReference type="PROSITE" id="PS50977"/>
    </source>
</evidence>
<dbReference type="PROSITE" id="PS50977">
    <property type="entry name" value="HTH_TETR_2"/>
    <property type="match status" value="1"/>
</dbReference>
<gene>
    <name evidence="4" type="ORF">QUW46_07160</name>
</gene>
<evidence type="ECO:0000313" key="5">
    <source>
        <dbReference type="Proteomes" id="UP001529423"/>
    </source>
</evidence>
<dbReference type="Pfam" id="PF00440">
    <property type="entry name" value="TetR_N"/>
    <property type="match status" value="1"/>
</dbReference>
<evidence type="ECO:0000313" key="4">
    <source>
        <dbReference type="EMBL" id="MDM8334346.1"/>
    </source>
</evidence>
<accession>A0ABT7VP42</accession>
<reference evidence="4" key="2">
    <citation type="submission" date="2023-06" db="EMBL/GenBank/DDBJ databases">
        <authorList>
            <person name="Zeman M."/>
            <person name="Kubasova T."/>
            <person name="Jahodarova E."/>
            <person name="Nykrynova M."/>
            <person name="Rychlik I."/>
        </authorList>
    </citation>
    <scope>NUCLEOTIDE SEQUENCE</scope>
    <source>
        <strain evidence="4">105_WCHN</strain>
    </source>
</reference>
<protein>
    <submittedName>
        <fullName evidence="4">TetR/AcrR family transcriptional regulator</fullName>
    </submittedName>
</protein>
<proteinExistence type="predicted"/>
<feature type="domain" description="HTH tetR-type" evidence="3">
    <location>
        <begin position="11"/>
        <end position="71"/>
    </location>
</feature>
<sequence>MASKTFQNLPPAKQASVQQALLTEFSTHDLADAQVARIVKAAGIARGAFYKYFTDLTDAYNYLYHFALMNLHDYAIKEHHLLTAAEYAKQVTTFLQQVNASPYYDLVKRHFAVNEALLHPEQDPQLRPVSTVEWAVMTLVHQAIKEGLAQPDQAGVVVARLQAALSTLLAKEENHVSGN</sequence>
<dbReference type="InterPro" id="IPR001647">
    <property type="entry name" value="HTH_TetR"/>
</dbReference>